<dbReference type="Gene3D" id="2.40.30.170">
    <property type="match status" value="1"/>
</dbReference>
<dbReference type="SUPFAM" id="SSF111369">
    <property type="entry name" value="HlyD-like secretion proteins"/>
    <property type="match status" value="3"/>
</dbReference>
<feature type="compositionally biased region" description="Low complexity" evidence="2">
    <location>
        <begin position="371"/>
        <end position="381"/>
    </location>
</feature>
<gene>
    <name evidence="5" type="ORF">CDN99_19255</name>
</gene>
<name>A0A246J339_9BURK</name>
<evidence type="ECO:0000259" key="3">
    <source>
        <dbReference type="Pfam" id="PF25917"/>
    </source>
</evidence>
<evidence type="ECO:0000259" key="4">
    <source>
        <dbReference type="Pfam" id="PF25954"/>
    </source>
</evidence>
<dbReference type="Gene3D" id="1.10.287.470">
    <property type="entry name" value="Helix hairpin bin"/>
    <property type="match status" value="2"/>
</dbReference>
<keyword evidence="6" id="KW-1185">Reference proteome</keyword>
<evidence type="ECO:0000256" key="1">
    <source>
        <dbReference type="SAM" id="Coils"/>
    </source>
</evidence>
<feature type="coiled-coil region" evidence="1">
    <location>
        <begin position="112"/>
        <end position="167"/>
    </location>
</feature>
<reference evidence="5 6" key="1">
    <citation type="journal article" date="2008" name="Int. J. Syst. Evol. Microbiol.">
        <title>Description of Roseateles aquatilis sp. nov. and Roseateles terrae sp. nov., in the class Betaproteobacteria, and emended description of the genus Roseateles.</title>
        <authorList>
            <person name="Gomila M."/>
            <person name="Bowien B."/>
            <person name="Falsen E."/>
            <person name="Moore E.R."/>
            <person name="Lalucat J."/>
        </authorList>
    </citation>
    <scope>NUCLEOTIDE SEQUENCE [LARGE SCALE GENOMIC DNA]</scope>
    <source>
        <strain evidence="5 6">CCUG 48205</strain>
    </source>
</reference>
<feature type="domain" description="Multidrug resistance protein MdtA-like barrel-sandwich hybrid" evidence="3">
    <location>
        <begin position="75"/>
        <end position="265"/>
    </location>
</feature>
<dbReference type="PANTHER" id="PTHR30386">
    <property type="entry name" value="MEMBRANE FUSION SUBUNIT OF EMRAB-TOLC MULTIDRUG EFFLUX PUMP"/>
    <property type="match status" value="1"/>
</dbReference>
<dbReference type="PANTHER" id="PTHR30386:SF24">
    <property type="entry name" value="MULTIDRUG RESISTANCE EFFLUX PUMP"/>
    <property type="match status" value="1"/>
</dbReference>
<evidence type="ECO:0000313" key="6">
    <source>
        <dbReference type="Proteomes" id="UP000197468"/>
    </source>
</evidence>
<dbReference type="OrthoDB" id="9811754at2"/>
<sequence>MPPSPPSASASAAAPPASPSSPPKYLKASTTSIIVMALVALVGVTLILRAWELGPFDTSDETTDNAYVRGAVTVLSPQVNGYVVEVLVKDFEQVRAGQPLVRIDDRLYAAAVAQAEAQRANAAAQFDNFDQTQAQNQATLAAARATLASAEGELARSNAELARVEDLAGRGSVSLNERDRVRASNRLASANVEKARADIRIGEERIKATTVSRGGLHAQVQAADAQLATARINLSNTVIRAPADGQVSEVSVRLGQYVSAGSQLLFLVPRQLWVVANFKETQTGRMQLGQAVSFKADALKGVRFTGRVQQIAPATGSEFAVLKADNATGNFTKVVQRLPVRIALDADQPALERLRPGMSVVVTVATSASAPAPASPLAATPTPTPKPSPSPSPSPSPAPAPASSTPLAPLASSWPASGASR</sequence>
<comment type="caution">
    <text evidence="5">The sequence shown here is derived from an EMBL/GenBank/DDBJ whole genome shotgun (WGS) entry which is preliminary data.</text>
</comment>
<dbReference type="EMBL" id="NIOF01000010">
    <property type="protein sequence ID" value="OWQ87017.1"/>
    <property type="molecule type" value="Genomic_DNA"/>
</dbReference>
<dbReference type="Proteomes" id="UP000197468">
    <property type="component" value="Unassembled WGS sequence"/>
</dbReference>
<dbReference type="AlphaFoldDB" id="A0A246J339"/>
<feature type="domain" description="CusB-like beta-barrel" evidence="4">
    <location>
        <begin position="271"/>
        <end position="315"/>
    </location>
</feature>
<dbReference type="Pfam" id="PF25917">
    <property type="entry name" value="BSH_RND"/>
    <property type="match status" value="1"/>
</dbReference>
<feature type="region of interest" description="Disordered" evidence="2">
    <location>
        <begin position="1"/>
        <end position="22"/>
    </location>
</feature>
<dbReference type="GO" id="GO:0055085">
    <property type="term" value="P:transmembrane transport"/>
    <property type="evidence" value="ECO:0007669"/>
    <property type="project" value="InterPro"/>
</dbReference>
<dbReference type="InterPro" id="IPR058792">
    <property type="entry name" value="Beta-barrel_RND_2"/>
</dbReference>
<dbReference type="InterPro" id="IPR050739">
    <property type="entry name" value="MFP"/>
</dbReference>
<dbReference type="Gene3D" id="2.40.50.100">
    <property type="match status" value="1"/>
</dbReference>
<protein>
    <submittedName>
        <fullName evidence="5">Hemolysin secretion protein D</fullName>
    </submittedName>
</protein>
<dbReference type="RefSeq" id="WP_088386683.1">
    <property type="nucleotide sequence ID" value="NZ_NIOF01000010.1"/>
</dbReference>
<evidence type="ECO:0000313" key="5">
    <source>
        <dbReference type="EMBL" id="OWQ87017.1"/>
    </source>
</evidence>
<dbReference type="PRINTS" id="PR01490">
    <property type="entry name" value="RTXTOXIND"/>
</dbReference>
<evidence type="ECO:0000256" key="2">
    <source>
        <dbReference type="SAM" id="MobiDB-lite"/>
    </source>
</evidence>
<feature type="compositionally biased region" description="Pro residues" evidence="2">
    <location>
        <begin position="382"/>
        <end position="400"/>
    </location>
</feature>
<feature type="compositionally biased region" description="Low complexity" evidence="2">
    <location>
        <begin position="401"/>
        <end position="421"/>
    </location>
</feature>
<keyword evidence="1" id="KW-0175">Coiled coil</keyword>
<proteinExistence type="predicted"/>
<dbReference type="InterPro" id="IPR058625">
    <property type="entry name" value="MdtA-like_BSH"/>
</dbReference>
<dbReference type="Pfam" id="PF25954">
    <property type="entry name" value="Beta-barrel_RND_2"/>
    <property type="match status" value="1"/>
</dbReference>
<accession>A0A246J339</accession>
<feature type="region of interest" description="Disordered" evidence="2">
    <location>
        <begin position="371"/>
        <end position="421"/>
    </location>
</feature>
<organism evidence="5 6">
    <name type="scientific">Roseateles aquatilis</name>
    <dbReference type="NCBI Taxonomy" id="431061"/>
    <lineage>
        <taxon>Bacteria</taxon>
        <taxon>Pseudomonadati</taxon>
        <taxon>Pseudomonadota</taxon>
        <taxon>Betaproteobacteria</taxon>
        <taxon>Burkholderiales</taxon>
        <taxon>Sphaerotilaceae</taxon>
        <taxon>Roseateles</taxon>
    </lineage>
</organism>